<sequence length="289" mass="30936">MKSSFLMLASGMLMLLGLNACNLNQVDSSQAVYDEDLKEIDAYATTQKLNGKQTASGLYFVITKSVPSSKKPSLGEEVMFTYKLSLLNGTVVDSTAKPAFYPFGLGALLPGLEEGLSLMGEGETAILLLPSALAYGTQGNSKVPANSVIRFDVQLIRSRTEDQQIDDYIVEKGYKLTNKSTTGLRIIKTLENPTGAALATNQTVTVKYAGRTFRGSSDFDAGTLSMILGLRQVVSGFEEGVGQLRVGEKATIIFPSSLGYGSQGRANNGVYVIPPYAPLVFDIEIVSAK</sequence>
<dbReference type="PANTHER" id="PTHR43811:SF57">
    <property type="entry name" value="FKBP-TYPE PEPTIDYL-PROLYL CIS-TRANS ISOMERASE FKPA-RELATED"/>
    <property type="match status" value="1"/>
</dbReference>
<evidence type="ECO:0000256" key="5">
    <source>
        <dbReference type="PROSITE-ProRule" id="PRU00277"/>
    </source>
</evidence>
<keyword evidence="10" id="KW-1185">Reference proteome</keyword>
<evidence type="ECO:0000256" key="3">
    <source>
        <dbReference type="ARBA" id="ARBA00023110"/>
    </source>
</evidence>
<reference evidence="9 10" key="1">
    <citation type="submission" date="2016-10" db="EMBL/GenBank/DDBJ databases">
        <title>Arsenicibacter rosenii gen. nov., sp. nov., an efficient arsenic-methylating bacterium isolated from an arsenic-contaminated paddy soil.</title>
        <authorList>
            <person name="Huang K."/>
        </authorList>
    </citation>
    <scope>NUCLEOTIDE SEQUENCE [LARGE SCALE GENOMIC DNA]</scope>
    <source>
        <strain evidence="9 10">SM-1</strain>
    </source>
</reference>
<dbReference type="EMBL" id="MORL01000002">
    <property type="protein sequence ID" value="OIN60199.1"/>
    <property type="molecule type" value="Genomic_DNA"/>
</dbReference>
<comment type="similarity">
    <text evidence="2 6">Belongs to the FKBP-type PPIase family.</text>
</comment>
<dbReference type="Gene3D" id="3.10.50.40">
    <property type="match status" value="2"/>
</dbReference>
<dbReference type="PANTHER" id="PTHR43811">
    <property type="entry name" value="FKBP-TYPE PEPTIDYL-PROLYL CIS-TRANS ISOMERASE FKPA"/>
    <property type="match status" value="1"/>
</dbReference>
<evidence type="ECO:0000313" key="10">
    <source>
        <dbReference type="Proteomes" id="UP000181790"/>
    </source>
</evidence>
<evidence type="ECO:0000313" key="9">
    <source>
        <dbReference type="EMBL" id="OIN60199.1"/>
    </source>
</evidence>
<dbReference type="OrthoDB" id="979394at2"/>
<evidence type="ECO:0000256" key="1">
    <source>
        <dbReference type="ARBA" id="ARBA00000971"/>
    </source>
</evidence>
<dbReference type="GO" id="GO:0003755">
    <property type="term" value="F:peptidyl-prolyl cis-trans isomerase activity"/>
    <property type="evidence" value="ECO:0007669"/>
    <property type="project" value="UniProtKB-UniRule"/>
</dbReference>
<keyword evidence="3 5" id="KW-0697">Rotamase</keyword>
<feature type="domain" description="PPIase FKBP-type" evidence="8">
    <location>
        <begin position="75"/>
        <end position="159"/>
    </location>
</feature>
<dbReference type="Proteomes" id="UP000181790">
    <property type="component" value="Unassembled WGS sequence"/>
</dbReference>
<dbReference type="Pfam" id="PF00254">
    <property type="entry name" value="FKBP_C"/>
    <property type="match status" value="2"/>
</dbReference>
<keyword evidence="7" id="KW-0732">Signal</keyword>
<evidence type="ECO:0000256" key="7">
    <source>
        <dbReference type="SAM" id="SignalP"/>
    </source>
</evidence>
<dbReference type="InterPro" id="IPR001179">
    <property type="entry name" value="PPIase_FKBP_dom"/>
</dbReference>
<protein>
    <recommendedName>
        <fullName evidence="6">Peptidyl-prolyl cis-trans isomerase</fullName>
        <ecNumber evidence="6">5.2.1.8</ecNumber>
    </recommendedName>
</protein>
<evidence type="ECO:0000259" key="8">
    <source>
        <dbReference type="PROSITE" id="PS50059"/>
    </source>
</evidence>
<dbReference type="AlphaFoldDB" id="A0A1S2VN58"/>
<evidence type="ECO:0000256" key="4">
    <source>
        <dbReference type="ARBA" id="ARBA00023235"/>
    </source>
</evidence>
<evidence type="ECO:0000256" key="2">
    <source>
        <dbReference type="ARBA" id="ARBA00006577"/>
    </source>
</evidence>
<feature type="domain" description="PPIase FKBP-type" evidence="8">
    <location>
        <begin position="201"/>
        <end position="289"/>
    </location>
</feature>
<comment type="catalytic activity">
    <reaction evidence="1 5 6">
        <text>[protein]-peptidylproline (omega=180) = [protein]-peptidylproline (omega=0)</text>
        <dbReference type="Rhea" id="RHEA:16237"/>
        <dbReference type="Rhea" id="RHEA-COMP:10747"/>
        <dbReference type="Rhea" id="RHEA-COMP:10748"/>
        <dbReference type="ChEBI" id="CHEBI:83833"/>
        <dbReference type="ChEBI" id="CHEBI:83834"/>
        <dbReference type="EC" id="5.2.1.8"/>
    </reaction>
</comment>
<feature type="chain" id="PRO_5010380129" description="Peptidyl-prolyl cis-trans isomerase" evidence="7">
    <location>
        <begin position="21"/>
        <end position="289"/>
    </location>
</feature>
<gene>
    <name evidence="9" type="ORF">BLX24_05025</name>
</gene>
<dbReference type="PROSITE" id="PS50059">
    <property type="entry name" value="FKBP_PPIASE"/>
    <property type="match status" value="2"/>
</dbReference>
<proteinExistence type="inferred from homology"/>
<dbReference type="InterPro" id="IPR046357">
    <property type="entry name" value="PPIase_dom_sf"/>
</dbReference>
<dbReference type="SUPFAM" id="SSF54534">
    <property type="entry name" value="FKBP-like"/>
    <property type="match status" value="2"/>
</dbReference>
<keyword evidence="4 5" id="KW-0413">Isomerase</keyword>
<dbReference type="EC" id="5.2.1.8" evidence="6"/>
<name>A0A1S2VN58_9BACT</name>
<evidence type="ECO:0000256" key="6">
    <source>
        <dbReference type="RuleBase" id="RU003915"/>
    </source>
</evidence>
<comment type="caution">
    <text evidence="9">The sequence shown here is derived from an EMBL/GenBank/DDBJ whole genome shotgun (WGS) entry which is preliminary data.</text>
</comment>
<organism evidence="9 10">
    <name type="scientific">Arsenicibacter rosenii</name>
    <dbReference type="NCBI Taxonomy" id="1750698"/>
    <lineage>
        <taxon>Bacteria</taxon>
        <taxon>Pseudomonadati</taxon>
        <taxon>Bacteroidota</taxon>
        <taxon>Cytophagia</taxon>
        <taxon>Cytophagales</taxon>
        <taxon>Spirosomataceae</taxon>
        <taxon>Arsenicibacter</taxon>
    </lineage>
</organism>
<feature type="signal peptide" evidence="7">
    <location>
        <begin position="1"/>
        <end position="20"/>
    </location>
</feature>
<dbReference type="RefSeq" id="WP_071501995.1">
    <property type="nucleotide sequence ID" value="NZ_MORL01000002.1"/>
</dbReference>
<accession>A0A1S2VN58</accession>